<dbReference type="CDD" id="cd06558">
    <property type="entry name" value="crotonase-like"/>
    <property type="match status" value="1"/>
</dbReference>
<accession>A0A918NKM4</accession>
<keyword evidence="2" id="KW-1185">Reference proteome</keyword>
<dbReference type="GO" id="GO:0003824">
    <property type="term" value="F:catalytic activity"/>
    <property type="evidence" value="ECO:0007669"/>
    <property type="project" value="UniProtKB-ARBA"/>
</dbReference>
<dbReference type="RefSeq" id="WP_189587100.1">
    <property type="nucleotide sequence ID" value="NZ_BMYV01000003.1"/>
</dbReference>
<organism evidence="1 2">
    <name type="scientific">Litorimonas cladophorae</name>
    <dbReference type="NCBI Taxonomy" id="1220491"/>
    <lineage>
        <taxon>Bacteria</taxon>
        <taxon>Pseudomonadati</taxon>
        <taxon>Pseudomonadota</taxon>
        <taxon>Alphaproteobacteria</taxon>
        <taxon>Maricaulales</taxon>
        <taxon>Robiginitomaculaceae</taxon>
    </lineage>
</organism>
<gene>
    <name evidence="1" type="ORF">GCM10011309_27270</name>
</gene>
<evidence type="ECO:0000313" key="1">
    <source>
        <dbReference type="EMBL" id="GGX75561.1"/>
    </source>
</evidence>
<dbReference type="Gene3D" id="3.90.226.10">
    <property type="entry name" value="2-enoyl-CoA Hydratase, Chain A, domain 1"/>
    <property type="match status" value="1"/>
</dbReference>
<name>A0A918NKM4_9PROT</name>
<dbReference type="NCBIfam" id="NF004858">
    <property type="entry name" value="PRK06213.1"/>
    <property type="match status" value="1"/>
</dbReference>
<sequence>MEKLTYTFKDGVAVIALNDGKANALGSQTWAELNEALDMAGKDDAIVVITGRDGVMSGGFDLKEMGEGPQNALELTSKGSKFARRIMAHPRPVIMAATGHTIAMGAFLALACDYSMIKAGSFKIGLNETLIGMTMHNFGIELARETLNKSHFNRCVINGEIFDPKGAMHAGFFDRVVPEEQWPMAIPMVGQMFGQANPKAFRETKFRSRKALFAILDQAIEDDLDPAKVHAI</sequence>
<reference evidence="1 2" key="1">
    <citation type="journal article" date="2014" name="Int. J. Syst. Evol. Microbiol.">
        <title>Complete genome sequence of Corynebacterium casei LMG S-19264T (=DSM 44701T), isolated from a smear-ripened cheese.</title>
        <authorList>
            <consortium name="US DOE Joint Genome Institute (JGI-PGF)"/>
            <person name="Walter F."/>
            <person name="Albersmeier A."/>
            <person name="Kalinowski J."/>
            <person name="Ruckert C."/>
        </authorList>
    </citation>
    <scope>NUCLEOTIDE SEQUENCE [LARGE SCALE GENOMIC DNA]</scope>
    <source>
        <strain evidence="1 2">KCTC 23968</strain>
    </source>
</reference>
<protein>
    <submittedName>
        <fullName evidence="1">Enoyl-CoA hydratase</fullName>
    </submittedName>
</protein>
<dbReference type="InterPro" id="IPR001753">
    <property type="entry name" value="Enoyl-CoA_hydra/iso"/>
</dbReference>
<proteinExistence type="predicted"/>
<dbReference type="SUPFAM" id="SSF52096">
    <property type="entry name" value="ClpP/crotonase"/>
    <property type="match status" value="1"/>
</dbReference>
<evidence type="ECO:0000313" key="2">
    <source>
        <dbReference type="Proteomes" id="UP000600865"/>
    </source>
</evidence>
<comment type="caution">
    <text evidence="1">The sequence shown here is derived from an EMBL/GenBank/DDBJ whole genome shotgun (WGS) entry which is preliminary data.</text>
</comment>
<dbReference type="PANTHER" id="PTHR11941">
    <property type="entry name" value="ENOYL-COA HYDRATASE-RELATED"/>
    <property type="match status" value="1"/>
</dbReference>
<dbReference type="EMBL" id="BMYV01000003">
    <property type="protein sequence ID" value="GGX75561.1"/>
    <property type="molecule type" value="Genomic_DNA"/>
</dbReference>
<dbReference type="Pfam" id="PF00378">
    <property type="entry name" value="ECH_1"/>
    <property type="match status" value="1"/>
</dbReference>
<dbReference type="GO" id="GO:0006635">
    <property type="term" value="P:fatty acid beta-oxidation"/>
    <property type="evidence" value="ECO:0007669"/>
    <property type="project" value="TreeGrafter"/>
</dbReference>
<dbReference type="AlphaFoldDB" id="A0A918NKM4"/>
<dbReference type="Proteomes" id="UP000600865">
    <property type="component" value="Unassembled WGS sequence"/>
</dbReference>
<dbReference type="PANTHER" id="PTHR11941:SF54">
    <property type="entry name" value="ENOYL-COA HYDRATASE, MITOCHONDRIAL"/>
    <property type="match status" value="1"/>
</dbReference>
<dbReference type="InterPro" id="IPR029045">
    <property type="entry name" value="ClpP/crotonase-like_dom_sf"/>
</dbReference>